<reference evidence="6" key="1">
    <citation type="journal article" date="2019" name="Int. J. Syst. Evol. Microbiol.">
        <title>The Global Catalogue of Microorganisms (GCM) 10K type strain sequencing project: providing services to taxonomists for standard genome sequencing and annotation.</title>
        <authorList>
            <consortium name="The Broad Institute Genomics Platform"/>
            <consortium name="The Broad Institute Genome Sequencing Center for Infectious Disease"/>
            <person name="Wu L."/>
            <person name="Ma J."/>
        </authorList>
    </citation>
    <scope>NUCLEOTIDE SEQUENCE [LARGE SCALE GENOMIC DNA]</scope>
    <source>
        <strain evidence="6">JCM 17106</strain>
    </source>
</reference>
<dbReference type="PANTHER" id="PTHR39181:SF1">
    <property type="entry name" value="TYROSINE-PROTEIN PHOSPHATASE YWQE"/>
    <property type="match status" value="1"/>
</dbReference>
<evidence type="ECO:0000313" key="5">
    <source>
        <dbReference type="EMBL" id="GAA4114215.1"/>
    </source>
</evidence>
<proteinExistence type="inferred from homology"/>
<evidence type="ECO:0000256" key="3">
    <source>
        <dbReference type="ARBA" id="ARBA00022801"/>
    </source>
</evidence>
<dbReference type="EMBL" id="BAABCW010000004">
    <property type="protein sequence ID" value="GAA4114215.1"/>
    <property type="molecule type" value="Genomic_DNA"/>
</dbReference>
<dbReference type="Pfam" id="PF19567">
    <property type="entry name" value="CpsB_CapC"/>
    <property type="match status" value="1"/>
</dbReference>
<accession>A0ABP7XFN3</accession>
<dbReference type="EC" id="3.1.3.48" evidence="2"/>
<gene>
    <name evidence="5" type="ORF">GCM10022393_13530</name>
</gene>
<sequence>MLFSKKQVPFKDIIPDGYVDIHSHLLANIDDGVKTVYQSAYIIEQLKNIGVKKIITTPHVMQEIWPNTSETIITKRAEICEILKSLNITIAFEASAEYMLDDLFYKRLKEKDIIPLSGNHLLVEMSTFAAPINLNELLFEMKLAQYIPIIAHPERYSFYHNQMHKYDELKERGVLFQLNLLSLSGFYGERVKEVAIKLLNGNYFDFSGSDIHNYRQLEVLQKGFPAKYAKKITQLMEKNAVFSE</sequence>
<comment type="caution">
    <text evidence="5">The sequence shown here is derived from an EMBL/GenBank/DDBJ whole genome shotgun (WGS) entry which is preliminary data.</text>
</comment>
<dbReference type="InterPro" id="IPR016195">
    <property type="entry name" value="Pol/histidinol_Pase-like"/>
</dbReference>
<dbReference type="Proteomes" id="UP001500459">
    <property type="component" value="Unassembled WGS sequence"/>
</dbReference>
<dbReference type="PIRSF" id="PIRSF016557">
    <property type="entry name" value="Caps_synth_CpsB"/>
    <property type="match status" value="1"/>
</dbReference>
<name>A0ABP7XFN3_9FLAO</name>
<comment type="catalytic activity">
    <reaction evidence="4">
        <text>O-phospho-L-tyrosyl-[protein] + H2O = L-tyrosyl-[protein] + phosphate</text>
        <dbReference type="Rhea" id="RHEA:10684"/>
        <dbReference type="Rhea" id="RHEA-COMP:10136"/>
        <dbReference type="Rhea" id="RHEA-COMP:20101"/>
        <dbReference type="ChEBI" id="CHEBI:15377"/>
        <dbReference type="ChEBI" id="CHEBI:43474"/>
        <dbReference type="ChEBI" id="CHEBI:46858"/>
        <dbReference type="ChEBI" id="CHEBI:61978"/>
        <dbReference type="EC" id="3.1.3.48"/>
    </reaction>
</comment>
<dbReference type="RefSeq" id="WP_344925859.1">
    <property type="nucleotide sequence ID" value="NZ_BAABCW010000004.1"/>
</dbReference>
<dbReference type="PANTHER" id="PTHR39181">
    <property type="entry name" value="TYROSINE-PROTEIN PHOSPHATASE YWQE"/>
    <property type="match status" value="1"/>
</dbReference>
<evidence type="ECO:0000256" key="4">
    <source>
        <dbReference type="ARBA" id="ARBA00051722"/>
    </source>
</evidence>
<dbReference type="Gene3D" id="3.20.20.140">
    <property type="entry name" value="Metal-dependent hydrolases"/>
    <property type="match status" value="1"/>
</dbReference>
<dbReference type="InterPro" id="IPR016667">
    <property type="entry name" value="Caps_polysacc_synth_CpsB/CapC"/>
</dbReference>
<evidence type="ECO:0000313" key="6">
    <source>
        <dbReference type="Proteomes" id="UP001500459"/>
    </source>
</evidence>
<evidence type="ECO:0000256" key="2">
    <source>
        <dbReference type="ARBA" id="ARBA00013064"/>
    </source>
</evidence>
<evidence type="ECO:0000256" key="1">
    <source>
        <dbReference type="ARBA" id="ARBA00005750"/>
    </source>
</evidence>
<comment type="similarity">
    <text evidence="1">Belongs to the metallo-dependent hydrolases superfamily. CpsB/CapC family.</text>
</comment>
<protein>
    <recommendedName>
        <fullName evidence="2">protein-tyrosine-phosphatase</fullName>
        <ecNumber evidence="2">3.1.3.48</ecNumber>
    </recommendedName>
</protein>
<dbReference type="SUPFAM" id="SSF89550">
    <property type="entry name" value="PHP domain-like"/>
    <property type="match status" value="1"/>
</dbReference>
<organism evidence="5 6">
    <name type="scientific">Aquimarina addita</name>
    <dbReference type="NCBI Taxonomy" id="870485"/>
    <lineage>
        <taxon>Bacteria</taxon>
        <taxon>Pseudomonadati</taxon>
        <taxon>Bacteroidota</taxon>
        <taxon>Flavobacteriia</taxon>
        <taxon>Flavobacteriales</taxon>
        <taxon>Flavobacteriaceae</taxon>
        <taxon>Aquimarina</taxon>
    </lineage>
</organism>
<keyword evidence="3" id="KW-0378">Hydrolase</keyword>
<keyword evidence="6" id="KW-1185">Reference proteome</keyword>